<feature type="compositionally biased region" description="Basic residues" evidence="5">
    <location>
        <begin position="53"/>
        <end position="65"/>
    </location>
</feature>
<feature type="domain" description="NAC" evidence="6">
    <location>
        <begin position="1"/>
        <end position="96"/>
    </location>
</feature>
<dbReference type="InterPro" id="IPR003441">
    <property type="entry name" value="NAC-dom"/>
</dbReference>
<keyword evidence="1" id="KW-0805">Transcription regulation</keyword>
<evidence type="ECO:0000313" key="7">
    <source>
        <dbReference type="EMBL" id="TKW17380.1"/>
    </source>
</evidence>
<feature type="region of interest" description="Disordered" evidence="5">
    <location>
        <begin position="45"/>
        <end position="150"/>
    </location>
</feature>
<dbReference type="InterPro" id="IPR036093">
    <property type="entry name" value="NAC_dom_sf"/>
</dbReference>
<dbReference type="Proteomes" id="UP000298652">
    <property type="component" value="Chromosome 5"/>
</dbReference>
<evidence type="ECO:0000256" key="3">
    <source>
        <dbReference type="ARBA" id="ARBA00023163"/>
    </source>
</evidence>
<dbReference type="GO" id="GO:0006355">
    <property type="term" value="P:regulation of DNA-templated transcription"/>
    <property type="evidence" value="ECO:0007669"/>
    <property type="project" value="InterPro"/>
</dbReference>
<dbReference type="Gramene" id="TKW17380">
    <property type="protein sequence ID" value="TKW17380"/>
    <property type="gene ID" value="SEVIR_5G362601v2"/>
</dbReference>
<keyword evidence="2" id="KW-0238">DNA-binding</keyword>
<dbReference type="EMBL" id="CM016556">
    <property type="protein sequence ID" value="TKW17380.1"/>
    <property type="molecule type" value="Genomic_DNA"/>
</dbReference>
<evidence type="ECO:0000256" key="1">
    <source>
        <dbReference type="ARBA" id="ARBA00023015"/>
    </source>
</evidence>
<name>A0A4U6UM61_SETVI</name>
<feature type="region of interest" description="Disordered" evidence="5">
    <location>
        <begin position="260"/>
        <end position="289"/>
    </location>
</feature>
<keyword evidence="8" id="KW-1185">Reference proteome</keyword>
<evidence type="ECO:0000256" key="2">
    <source>
        <dbReference type="ARBA" id="ARBA00023125"/>
    </source>
</evidence>
<organism evidence="7 8">
    <name type="scientific">Setaria viridis</name>
    <name type="common">Green bristlegrass</name>
    <name type="synonym">Setaria italica subsp. viridis</name>
    <dbReference type="NCBI Taxonomy" id="4556"/>
    <lineage>
        <taxon>Eukaryota</taxon>
        <taxon>Viridiplantae</taxon>
        <taxon>Streptophyta</taxon>
        <taxon>Embryophyta</taxon>
        <taxon>Tracheophyta</taxon>
        <taxon>Spermatophyta</taxon>
        <taxon>Magnoliopsida</taxon>
        <taxon>Liliopsida</taxon>
        <taxon>Poales</taxon>
        <taxon>Poaceae</taxon>
        <taxon>PACMAD clade</taxon>
        <taxon>Panicoideae</taxon>
        <taxon>Panicodae</taxon>
        <taxon>Paniceae</taxon>
        <taxon>Cenchrinae</taxon>
        <taxon>Setaria</taxon>
    </lineage>
</organism>
<keyword evidence="4" id="KW-0539">Nucleus</keyword>
<dbReference type="PROSITE" id="PS51005">
    <property type="entry name" value="NAC"/>
    <property type="match status" value="1"/>
</dbReference>
<feature type="compositionally biased region" description="Acidic residues" evidence="5">
    <location>
        <begin position="93"/>
        <end position="107"/>
    </location>
</feature>
<gene>
    <name evidence="7" type="ORF">SEVIR_5G362601v2</name>
</gene>
<dbReference type="GO" id="GO:0003677">
    <property type="term" value="F:DNA binding"/>
    <property type="evidence" value="ECO:0007669"/>
    <property type="project" value="UniProtKB-KW"/>
</dbReference>
<dbReference type="SUPFAM" id="SSF101941">
    <property type="entry name" value="NAC domain"/>
    <property type="match status" value="1"/>
</dbReference>
<reference evidence="7" key="1">
    <citation type="submission" date="2019-03" db="EMBL/GenBank/DDBJ databases">
        <title>WGS assembly of Setaria viridis.</title>
        <authorList>
            <person name="Huang P."/>
            <person name="Jenkins J."/>
            <person name="Grimwood J."/>
            <person name="Barry K."/>
            <person name="Healey A."/>
            <person name="Mamidi S."/>
            <person name="Sreedasyam A."/>
            <person name="Shu S."/>
            <person name="Feldman M."/>
            <person name="Wu J."/>
            <person name="Yu Y."/>
            <person name="Chen C."/>
            <person name="Johnson J."/>
            <person name="Rokhsar D."/>
            <person name="Baxter I."/>
            <person name="Schmutz J."/>
            <person name="Brutnell T."/>
            <person name="Kellogg E."/>
        </authorList>
    </citation>
    <scope>NUCLEOTIDE SEQUENCE [LARGE SCALE GENOMIC DNA]</scope>
</reference>
<protein>
    <recommendedName>
        <fullName evidence="6">NAC domain-containing protein</fullName>
    </recommendedName>
</protein>
<dbReference type="AlphaFoldDB" id="A0A4U6UM61"/>
<dbReference type="Gene3D" id="2.170.150.80">
    <property type="entry name" value="NAC domain"/>
    <property type="match status" value="1"/>
</dbReference>
<keyword evidence="3" id="KW-0804">Transcription</keyword>
<sequence>MQPKREMGDGEGRWKAVEAEKLVLGGADGKEVIGAKRALTFHEHSHQVDALGKRKRVSSKSKPTKWKMVEFVSINSSRAARDDTAPDPMLGDEKEENDDDNGEEEPAPDGGGESLEKHLPEQRPAGGGGAGAQGEQQQPPRGGGAGSHGNMLSYRGAKYFVGVDGSNRSGTHRLSVFGSDDHIGAFYGGGAGSHGNRQPATAEAPHGQHMAALPGDDYRGAKYFVGVDASNRSDTNRLSVFGSDDHIGAFFGGGAGWARSARGTDKKRRAVVPDHRRTSSSNRRQKLRTGEVRRLPVQLHNNRTQICATGNFVILP</sequence>
<proteinExistence type="predicted"/>
<evidence type="ECO:0000256" key="5">
    <source>
        <dbReference type="SAM" id="MobiDB-lite"/>
    </source>
</evidence>
<accession>A0A4U6UM61</accession>
<evidence type="ECO:0000259" key="6">
    <source>
        <dbReference type="PROSITE" id="PS51005"/>
    </source>
</evidence>
<evidence type="ECO:0000256" key="4">
    <source>
        <dbReference type="ARBA" id="ARBA00023242"/>
    </source>
</evidence>
<evidence type="ECO:0000313" key="8">
    <source>
        <dbReference type="Proteomes" id="UP000298652"/>
    </source>
</evidence>